<dbReference type="STRING" id="686832.A0A0C3CB16"/>
<keyword evidence="3" id="KW-1185">Reference proteome</keyword>
<accession>A0A0C3CB16</accession>
<dbReference type="SUPFAM" id="SSF48452">
    <property type="entry name" value="TPR-like"/>
    <property type="match status" value="1"/>
</dbReference>
<dbReference type="InterPro" id="IPR006597">
    <property type="entry name" value="Sel1-like"/>
</dbReference>
<evidence type="ECO:0000259" key="1">
    <source>
        <dbReference type="Pfam" id="PF12770"/>
    </source>
</evidence>
<evidence type="ECO:0000313" key="2">
    <source>
        <dbReference type="EMBL" id="KIM40791.1"/>
    </source>
</evidence>
<gene>
    <name evidence="2" type="ORF">M413DRAFT_412983</name>
</gene>
<dbReference type="Gene3D" id="1.25.40.10">
    <property type="entry name" value="Tetratricopeptide repeat domain"/>
    <property type="match status" value="2"/>
</dbReference>
<dbReference type="PANTHER" id="PTHR19959:SF119">
    <property type="entry name" value="FUNGAL LIPASE-LIKE DOMAIN-CONTAINING PROTEIN"/>
    <property type="match status" value="1"/>
</dbReference>
<evidence type="ECO:0000313" key="3">
    <source>
        <dbReference type="Proteomes" id="UP000053424"/>
    </source>
</evidence>
<dbReference type="InterPro" id="IPR011990">
    <property type="entry name" value="TPR-like_helical_dom_sf"/>
</dbReference>
<dbReference type="HOGENOM" id="CLU_001305_0_1_1"/>
<protein>
    <recommendedName>
        <fullName evidence="1">CHAT domain-containing protein</fullName>
    </recommendedName>
</protein>
<dbReference type="Pfam" id="PF08238">
    <property type="entry name" value="Sel1"/>
    <property type="match status" value="4"/>
</dbReference>
<dbReference type="Pfam" id="PF12770">
    <property type="entry name" value="CHAT"/>
    <property type="match status" value="1"/>
</dbReference>
<feature type="domain" description="CHAT" evidence="1">
    <location>
        <begin position="857"/>
        <end position="1149"/>
    </location>
</feature>
<name>A0A0C3CB16_HEBCY</name>
<dbReference type="AlphaFoldDB" id="A0A0C3CB16"/>
<dbReference type="SUPFAM" id="SSF81901">
    <property type="entry name" value="HCP-like"/>
    <property type="match status" value="2"/>
</dbReference>
<organism evidence="2 3">
    <name type="scientific">Hebeloma cylindrosporum</name>
    <dbReference type="NCBI Taxonomy" id="76867"/>
    <lineage>
        <taxon>Eukaryota</taxon>
        <taxon>Fungi</taxon>
        <taxon>Dikarya</taxon>
        <taxon>Basidiomycota</taxon>
        <taxon>Agaricomycotina</taxon>
        <taxon>Agaricomycetes</taxon>
        <taxon>Agaricomycetidae</taxon>
        <taxon>Agaricales</taxon>
        <taxon>Agaricineae</taxon>
        <taxon>Hymenogastraceae</taxon>
        <taxon>Hebeloma</taxon>
    </lineage>
</organism>
<dbReference type="EMBL" id="KN831782">
    <property type="protein sequence ID" value="KIM40791.1"/>
    <property type="molecule type" value="Genomic_DNA"/>
</dbReference>
<dbReference type="OrthoDB" id="9991317at2759"/>
<dbReference type="PANTHER" id="PTHR19959">
    <property type="entry name" value="KINESIN LIGHT CHAIN"/>
    <property type="match status" value="1"/>
</dbReference>
<dbReference type="Pfam" id="PF13374">
    <property type="entry name" value="TPR_10"/>
    <property type="match status" value="1"/>
</dbReference>
<proteinExistence type="predicted"/>
<sequence>MLSIIRNGIITFAGVLIMERISPSKWRIIGNISFQPNSGDITLIIHLKEGGGGAFLTLTEDELYVMSHMEKDTQAERTFVSVLEDDLISVKMTFTVISYPTLDSDAGGALSCSEPYFTETENIDGLSQTISHDSIIGHPPITDISPGISSDLGNLYSLHFKHDGDLQNVDHAIYYFKQAVESTPSDHADLPSLLSSLGNSYSSRFEQTGNLQDINYAITHHQHAVQSSSFGNIYHPGWLNDLGNSYLLRFKHIGDLQDVDHAIYYYKQAMESTPSDDADLPTLLSNLGNSYATRFGHTGNLQDINQAISHHQRAIEISPSGHDNLSTWLNNIGNSYLRRFEHAGDLQDLDHALAYHQSAVETVESTPSGHAARAHLPMFLTNLGNSYSNCFGHSGSLQDIDHAISHQQSAVESTPFVNARRPGRLNNLGNSYYLRFIHTGHLQDSDHSISYHQKAVEATPPGHSYLPTWLSNLGTSYFQRFQHTGDLHDIDIAISHHQRAVDSTPLTHVNLPSWFNNLGGAYFFRFEHRGDIQDLSHAISYYQRAVEFTPSNHSAFPSRLNNLGSSYLRLFDTTHLLSDIQKSINSNRKGAQGNGAPSIRLGAARKAAMLSAVHDNSNCLKDFEFAISLLSEVAGLEQTIHLRYTNLRAHSNFVEVAVGIALLQNRADLALEWLEQGRCLVWNQFNQLRIPIDNLRVRSSSLADRFIKIARALESHGTRSSSITSNSTLTEDIHIQDETRNHTMLAGDYKQLLKEIRGLPEFQGFLQPPNTNNLFSSLPCTGPIVIFNLHKIQCDALALIAGIDEPLHISLKEFDRVEAQKLHATLQLELLTQREVKNGDRAGRRASASSPSMRFVLKELWCKVVQPVLEALGYSSASCPNPSDRGRIWWCPTGPLSFLPLHAAGIYSSPYQAGQCVSDFVVSSYTPTVNSLNQKFKASSMTSKCTSLVLISQPNTPGLLPIPSTRKETHDIKGLMDNSGIDILLVEDHKATIDKVKTSMKAHNWVHFACHGIQDMSDPLKSGVHLHDGRLELLEIIRQKIPNPDLAFLSACQMSKGDLGLSEEVVHLAAGMLAVGYNGVVGTMWSISDMHAPEFATEFYKYLLRAKGSEGLDSTQAAYALDHAVRKVRERLGDDDMAFLTWVPYVHFGY</sequence>
<dbReference type="Proteomes" id="UP000053424">
    <property type="component" value="Unassembled WGS sequence"/>
</dbReference>
<reference evidence="2 3" key="1">
    <citation type="submission" date="2014-04" db="EMBL/GenBank/DDBJ databases">
        <authorList>
            <consortium name="DOE Joint Genome Institute"/>
            <person name="Kuo A."/>
            <person name="Gay G."/>
            <person name="Dore J."/>
            <person name="Kohler A."/>
            <person name="Nagy L.G."/>
            <person name="Floudas D."/>
            <person name="Copeland A."/>
            <person name="Barry K.W."/>
            <person name="Cichocki N."/>
            <person name="Veneault-Fourrey C."/>
            <person name="LaButti K."/>
            <person name="Lindquist E.A."/>
            <person name="Lipzen A."/>
            <person name="Lundell T."/>
            <person name="Morin E."/>
            <person name="Murat C."/>
            <person name="Sun H."/>
            <person name="Tunlid A."/>
            <person name="Henrissat B."/>
            <person name="Grigoriev I.V."/>
            <person name="Hibbett D.S."/>
            <person name="Martin F."/>
            <person name="Nordberg H.P."/>
            <person name="Cantor M.N."/>
            <person name="Hua S.X."/>
        </authorList>
    </citation>
    <scope>NUCLEOTIDE SEQUENCE [LARGE SCALE GENOMIC DNA]</scope>
    <source>
        <strain evidence="3">h7</strain>
    </source>
</reference>
<reference evidence="3" key="2">
    <citation type="submission" date="2015-01" db="EMBL/GenBank/DDBJ databases">
        <title>Evolutionary Origins and Diversification of the Mycorrhizal Mutualists.</title>
        <authorList>
            <consortium name="DOE Joint Genome Institute"/>
            <consortium name="Mycorrhizal Genomics Consortium"/>
            <person name="Kohler A."/>
            <person name="Kuo A."/>
            <person name="Nagy L.G."/>
            <person name="Floudas D."/>
            <person name="Copeland A."/>
            <person name="Barry K.W."/>
            <person name="Cichocki N."/>
            <person name="Veneault-Fourrey C."/>
            <person name="LaButti K."/>
            <person name="Lindquist E.A."/>
            <person name="Lipzen A."/>
            <person name="Lundell T."/>
            <person name="Morin E."/>
            <person name="Murat C."/>
            <person name="Riley R."/>
            <person name="Ohm R."/>
            <person name="Sun H."/>
            <person name="Tunlid A."/>
            <person name="Henrissat B."/>
            <person name="Grigoriev I.V."/>
            <person name="Hibbett D.S."/>
            <person name="Martin F."/>
        </authorList>
    </citation>
    <scope>NUCLEOTIDE SEQUENCE [LARGE SCALE GENOMIC DNA]</scope>
    <source>
        <strain evidence="3">h7</strain>
    </source>
</reference>
<dbReference type="InterPro" id="IPR024983">
    <property type="entry name" value="CHAT_dom"/>
</dbReference>